<keyword evidence="6 9" id="KW-0804">Transcription</keyword>
<keyword evidence="13" id="KW-1185">Reference proteome</keyword>
<evidence type="ECO:0000256" key="6">
    <source>
        <dbReference type="ARBA" id="ARBA00023163"/>
    </source>
</evidence>
<evidence type="ECO:0000256" key="4">
    <source>
        <dbReference type="ARBA" id="ARBA00023015"/>
    </source>
</evidence>
<feature type="region of interest" description="Disordered" evidence="10">
    <location>
        <begin position="114"/>
        <end position="180"/>
    </location>
</feature>
<dbReference type="GO" id="GO:0003677">
    <property type="term" value="F:DNA binding"/>
    <property type="evidence" value="ECO:0007669"/>
    <property type="project" value="UniProtKB-UniRule"/>
</dbReference>
<evidence type="ECO:0000256" key="9">
    <source>
        <dbReference type="RuleBase" id="RU369094"/>
    </source>
</evidence>
<feature type="compositionally biased region" description="Low complexity" evidence="10">
    <location>
        <begin position="43"/>
        <end position="60"/>
    </location>
</feature>
<feature type="compositionally biased region" description="Polar residues" evidence="10">
    <location>
        <begin position="131"/>
        <end position="155"/>
    </location>
</feature>
<evidence type="ECO:0000256" key="3">
    <source>
        <dbReference type="ARBA" id="ARBA00022833"/>
    </source>
</evidence>
<evidence type="ECO:0000259" key="11">
    <source>
        <dbReference type="PROSITE" id="PS50884"/>
    </source>
</evidence>
<evidence type="ECO:0000256" key="1">
    <source>
        <dbReference type="ARBA" id="ARBA00022723"/>
    </source>
</evidence>
<dbReference type="EMBL" id="SWLB01000014">
    <property type="protein sequence ID" value="KAF3329928.1"/>
    <property type="molecule type" value="Genomic_DNA"/>
</dbReference>
<dbReference type="InterPro" id="IPR045174">
    <property type="entry name" value="Dof"/>
</dbReference>
<evidence type="ECO:0000256" key="8">
    <source>
        <dbReference type="PROSITE-ProRule" id="PRU00071"/>
    </source>
</evidence>
<dbReference type="Proteomes" id="UP000623129">
    <property type="component" value="Unassembled WGS sequence"/>
</dbReference>
<evidence type="ECO:0000256" key="7">
    <source>
        <dbReference type="ARBA" id="ARBA00023242"/>
    </source>
</evidence>
<dbReference type="PANTHER" id="PTHR31992:SF141">
    <property type="entry name" value="DOF ZINC FINGER PROTEIN DOF1.4"/>
    <property type="match status" value="1"/>
</dbReference>
<evidence type="ECO:0000256" key="5">
    <source>
        <dbReference type="ARBA" id="ARBA00023125"/>
    </source>
</evidence>
<name>A0A833QXI9_9POAL</name>
<keyword evidence="1 9" id="KW-0479">Metal-binding</keyword>
<dbReference type="OrthoDB" id="1927254at2759"/>
<dbReference type="GO" id="GO:0003700">
    <property type="term" value="F:DNA-binding transcription factor activity"/>
    <property type="evidence" value="ECO:0007669"/>
    <property type="project" value="UniProtKB-UniRule"/>
</dbReference>
<dbReference type="PANTHER" id="PTHR31992">
    <property type="entry name" value="DOF ZINC FINGER PROTEIN DOF1.4-RELATED"/>
    <property type="match status" value="1"/>
</dbReference>
<evidence type="ECO:0000256" key="2">
    <source>
        <dbReference type="ARBA" id="ARBA00022771"/>
    </source>
</evidence>
<comment type="caution">
    <text evidence="12">The sequence shown here is derived from an EMBL/GenBank/DDBJ whole genome shotgun (WGS) entry which is preliminary data.</text>
</comment>
<feature type="compositionally biased region" description="Basic and acidic residues" evidence="10">
    <location>
        <begin position="61"/>
        <end position="71"/>
    </location>
</feature>
<evidence type="ECO:0000313" key="12">
    <source>
        <dbReference type="EMBL" id="KAF3329928.1"/>
    </source>
</evidence>
<feature type="compositionally biased region" description="Pro residues" evidence="10">
    <location>
        <begin position="160"/>
        <end position="170"/>
    </location>
</feature>
<keyword evidence="7 8" id="KW-0539">Nucleus</keyword>
<evidence type="ECO:0000256" key="10">
    <source>
        <dbReference type="SAM" id="MobiDB-lite"/>
    </source>
</evidence>
<feature type="domain" description="Dof-type" evidence="11">
    <location>
        <begin position="73"/>
        <end position="127"/>
    </location>
</feature>
<dbReference type="PROSITE" id="PS01361">
    <property type="entry name" value="ZF_DOF_1"/>
    <property type="match status" value="1"/>
</dbReference>
<keyword evidence="4 9" id="KW-0805">Transcription regulation</keyword>
<dbReference type="GO" id="GO:0005634">
    <property type="term" value="C:nucleus"/>
    <property type="evidence" value="ECO:0007669"/>
    <property type="project" value="UniProtKB-SubCell"/>
</dbReference>
<dbReference type="InterPro" id="IPR003851">
    <property type="entry name" value="Znf_Dof"/>
</dbReference>
<keyword evidence="2 8" id="KW-0863">Zinc-finger</keyword>
<dbReference type="PROSITE" id="PS50884">
    <property type="entry name" value="ZF_DOF_2"/>
    <property type="match status" value="1"/>
</dbReference>
<keyword evidence="5 8" id="KW-0238">DNA-binding</keyword>
<organism evidence="12 13">
    <name type="scientific">Carex littledalei</name>
    <dbReference type="NCBI Taxonomy" id="544730"/>
    <lineage>
        <taxon>Eukaryota</taxon>
        <taxon>Viridiplantae</taxon>
        <taxon>Streptophyta</taxon>
        <taxon>Embryophyta</taxon>
        <taxon>Tracheophyta</taxon>
        <taxon>Spermatophyta</taxon>
        <taxon>Magnoliopsida</taxon>
        <taxon>Liliopsida</taxon>
        <taxon>Poales</taxon>
        <taxon>Cyperaceae</taxon>
        <taxon>Cyperoideae</taxon>
        <taxon>Cariceae</taxon>
        <taxon>Carex</taxon>
        <taxon>Carex subgen. Euthyceras</taxon>
    </lineage>
</organism>
<dbReference type="Pfam" id="PF02701">
    <property type="entry name" value="Zn_ribbon_Dof"/>
    <property type="match status" value="1"/>
</dbReference>
<dbReference type="AlphaFoldDB" id="A0A833QXI9"/>
<dbReference type="GO" id="GO:0008270">
    <property type="term" value="F:zinc ion binding"/>
    <property type="evidence" value="ECO:0007669"/>
    <property type="project" value="UniProtKB-KW"/>
</dbReference>
<accession>A0A833QXI9</accession>
<keyword evidence="3 9" id="KW-0862">Zinc</keyword>
<protein>
    <recommendedName>
        <fullName evidence="9">Dof zinc finger protein</fullName>
    </recommendedName>
</protein>
<proteinExistence type="predicted"/>
<feature type="region of interest" description="Disordered" evidence="10">
    <location>
        <begin position="43"/>
        <end position="75"/>
    </location>
</feature>
<evidence type="ECO:0000313" key="13">
    <source>
        <dbReference type="Proteomes" id="UP000623129"/>
    </source>
</evidence>
<sequence length="376" mass="39853">MEISGAHHQLMSSHPLEEVFSNSNNRQSNHLLHHHQIVQNQIQSENQPQQNQHQQQPQNEQSKKPRPHPDQALKCPRCDSTNTKFCYYNNYSLSQPRYFCKGCRRYWTQGGSLRNVPVGGGCRKNKRASPSPRNSSPTPKKVQENPQSITSNTNHNSNPNPNPLLSPLLPPGQVSQHSGLAYDPSDLSLAFACNLAKPTVIPALTEGYATPSGFLDILRGGGFVENNGNASNSGGTHAVGGGFQGFYYGYGTSGSNANGVNQVGPRSGGEMSLPAFDGTTSASGATGCGSVENRDAGSGAVVSGSDRLMVQGGGSSCKADLDDGLQLQQLGSGDGNVNGLGTGSNSFVLESARDYWNSVNVGSSSSWQSIVNSSML</sequence>
<gene>
    <name evidence="12" type="ORF">FCM35_KLT05259</name>
</gene>
<comment type="subcellular location">
    <subcellularLocation>
        <location evidence="8 9">Nucleus</location>
    </subcellularLocation>
</comment>
<comment type="function">
    <text evidence="9">Transcription factor that binds specifically to a 5'-AA[AG]G-3' consensus core sequence.</text>
</comment>
<reference evidence="12" key="1">
    <citation type="submission" date="2020-01" db="EMBL/GenBank/DDBJ databases">
        <title>Genome sequence of Kobresia littledalei, the first chromosome-level genome in the family Cyperaceae.</title>
        <authorList>
            <person name="Qu G."/>
        </authorList>
    </citation>
    <scope>NUCLEOTIDE SEQUENCE</scope>
    <source>
        <strain evidence="12">C.B.Clarke</strain>
        <tissue evidence="12">Leaf</tissue>
    </source>
</reference>